<dbReference type="Proteomes" id="UP000053411">
    <property type="component" value="Unassembled WGS sequence"/>
</dbReference>
<dbReference type="Pfam" id="PF00135">
    <property type="entry name" value="COesterase"/>
    <property type="match status" value="1"/>
</dbReference>
<evidence type="ECO:0000256" key="4">
    <source>
        <dbReference type="RuleBase" id="RU361235"/>
    </source>
</evidence>
<dbReference type="VEuPathDB" id="FungiDB:Z520_11948"/>
<dbReference type="EMBL" id="KN848106">
    <property type="protein sequence ID" value="KIX92340.1"/>
    <property type="molecule type" value="Genomic_DNA"/>
</dbReference>
<evidence type="ECO:0000256" key="2">
    <source>
        <dbReference type="ARBA" id="ARBA00022801"/>
    </source>
</evidence>
<dbReference type="InterPro" id="IPR002018">
    <property type="entry name" value="CarbesteraseB"/>
</dbReference>
<accession>A0A0D2GS73</accession>
<dbReference type="GeneID" id="27717694"/>
<keyword evidence="2 4" id="KW-0378">Hydrolase</keyword>
<dbReference type="PANTHER" id="PTHR43918:SF4">
    <property type="entry name" value="CARBOXYLIC ESTER HYDROLASE"/>
    <property type="match status" value="1"/>
</dbReference>
<feature type="signal peptide" evidence="4">
    <location>
        <begin position="1"/>
        <end position="20"/>
    </location>
</feature>
<keyword evidence="4" id="KW-0732">Signal</keyword>
<dbReference type="OrthoDB" id="408631at2759"/>
<evidence type="ECO:0000256" key="1">
    <source>
        <dbReference type="ARBA" id="ARBA00005964"/>
    </source>
</evidence>
<dbReference type="SUPFAM" id="SSF53474">
    <property type="entry name" value="alpha/beta-Hydrolases"/>
    <property type="match status" value="1"/>
</dbReference>
<gene>
    <name evidence="6" type="ORF">Z520_11948</name>
</gene>
<dbReference type="Gene3D" id="3.40.50.1820">
    <property type="entry name" value="alpha/beta hydrolase"/>
    <property type="match status" value="1"/>
</dbReference>
<dbReference type="PRINTS" id="PR00878">
    <property type="entry name" value="CHOLNESTRASE"/>
</dbReference>
<proteinExistence type="inferred from homology"/>
<dbReference type="RefSeq" id="XP_016626463.1">
    <property type="nucleotide sequence ID" value="XM_016782435.1"/>
</dbReference>
<dbReference type="ESTHER" id="9euro-a0a0d2gs73">
    <property type="family name" value="Fungal_carboxylesterase_lipase"/>
</dbReference>
<sequence length="527" mass="57122">MLFDRYLAWLLATVLYAVRASLSQQHAPTASIDAGLVIGTTTSVSGAAATVNKFLGVPFAASPTRFAPPVRPTPWSVPLQATAYGPACPQQFSYPEVARELQMAWFNTPPPPAGESEDCLNLNIYVPGTPGGNKTVMAWIYGGGLAFGANSLQIYDGADFAANQDVILVVLNYRTNILGFPAAPQLPLTERNLGFLDQRMALDWIQRNIAAFGGDPQKVTIFGQSAGGRSVDILVTSMPHNPPFRAAIMESGVANYNFPTGDLSGPWNQTVEALNCTHATDLVKCMRKVDLNTMMSTIEHLSIDFEYTLDNVTALAYSEAARESGHIAHVPILIGTVANDGLLFVLGDNDTQAFLEDSIPDQPALYPAILDAYAIGSPGIGSVQDQISAIETEVRFQCPSRVVARDSRKLGLPTWRYYYNVSFPNMELFPGSGVYHSSEVEIVYGTYPRANATSLEVQTSKYMQRSWAMFAKTPMAGPGWKQVPNVAAIGSPGKDMEVNVQDAVIDKRCGLYTSYYTELGTIQSNVN</sequence>
<dbReference type="PANTHER" id="PTHR43918">
    <property type="entry name" value="ACETYLCHOLINESTERASE"/>
    <property type="match status" value="1"/>
</dbReference>
<protein>
    <recommendedName>
        <fullName evidence="4">Carboxylic ester hydrolase</fullName>
        <ecNumber evidence="4">3.1.1.-</ecNumber>
    </recommendedName>
</protein>
<evidence type="ECO:0000259" key="5">
    <source>
        <dbReference type="Pfam" id="PF00135"/>
    </source>
</evidence>
<feature type="domain" description="Carboxylesterase type B" evidence="5">
    <location>
        <begin position="28"/>
        <end position="473"/>
    </location>
</feature>
<keyword evidence="3" id="KW-1015">Disulfide bond</keyword>
<evidence type="ECO:0000313" key="6">
    <source>
        <dbReference type="EMBL" id="KIX92340.1"/>
    </source>
</evidence>
<reference evidence="6 7" key="1">
    <citation type="submission" date="2015-01" db="EMBL/GenBank/DDBJ databases">
        <title>The Genome Sequence of Fonsecaea multimorphosa CBS 102226.</title>
        <authorList>
            <consortium name="The Broad Institute Genomics Platform"/>
            <person name="Cuomo C."/>
            <person name="de Hoog S."/>
            <person name="Gorbushina A."/>
            <person name="Stielow B."/>
            <person name="Teixiera M."/>
            <person name="Abouelleil A."/>
            <person name="Chapman S.B."/>
            <person name="Priest M."/>
            <person name="Young S.K."/>
            <person name="Wortman J."/>
            <person name="Nusbaum C."/>
            <person name="Birren B."/>
        </authorList>
    </citation>
    <scope>NUCLEOTIDE SEQUENCE [LARGE SCALE GENOMIC DNA]</scope>
    <source>
        <strain evidence="6 7">CBS 102226</strain>
    </source>
</reference>
<dbReference type="InterPro" id="IPR000997">
    <property type="entry name" value="Cholinesterase"/>
</dbReference>
<evidence type="ECO:0000256" key="3">
    <source>
        <dbReference type="ARBA" id="ARBA00023157"/>
    </source>
</evidence>
<feature type="chain" id="PRO_5005112503" description="Carboxylic ester hydrolase" evidence="4">
    <location>
        <begin position="21"/>
        <end position="527"/>
    </location>
</feature>
<dbReference type="PROSITE" id="PS00122">
    <property type="entry name" value="CARBOXYLESTERASE_B_1"/>
    <property type="match status" value="1"/>
</dbReference>
<dbReference type="STRING" id="1442371.A0A0D2GS73"/>
<name>A0A0D2GS73_9EURO</name>
<keyword evidence="7" id="KW-1185">Reference proteome</keyword>
<comment type="similarity">
    <text evidence="1 4">Belongs to the type-B carboxylesterase/lipase family.</text>
</comment>
<dbReference type="InterPro" id="IPR050654">
    <property type="entry name" value="AChE-related_enzymes"/>
</dbReference>
<dbReference type="InterPro" id="IPR019826">
    <property type="entry name" value="Carboxylesterase_B_AS"/>
</dbReference>
<dbReference type="EC" id="3.1.1.-" evidence="4"/>
<organism evidence="6 7">
    <name type="scientific">Fonsecaea multimorphosa CBS 102226</name>
    <dbReference type="NCBI Taxonomy" id="1442371"/>
    <lineage>
        <taxon>Eukaryota</taxon>
        <taxon>Fungi</taxon>
        <taxon>Dikarya</taxon>
        <taxon>Ascomycota</taxon>
        <taxon>Pezizomycotina</taxon>
        <taxon>Eurotiomycetes</taxon>
        <taxon>Chaetothyriomycetidae</taxon>
        <taxon>Chaetothyriales</taxon>
        <taxon>Herpotrichiellaceae</taxon>
        <taxon>Fonsecaea</taxon>
    </lineage>
</organism>
<evidence type="ECO:0000313" key="7">
    <source>
        <dbReference type="Proteomes" id="UP000053411"/>
    </source>
</evidence>
<dbReference type="AlphaFoldDB" id="A0A0D2GS73"/>
<dbReference type="GO" id="GO:0004104">
    <property type="term" value="F:cholinesterase activity"/>
    <property type="evidence" value="ECO:0007669"/>
    <property type="project" value="InterPro"/>
</dbReference>
<dbReference type="InterPro" id="IPR029058">
    <property type="entry name" value="AB_hydrolase_fold"/>
</dbReference>